<keyword evidence="3" id="KW-1185">Reference proteome</keyword>
<protein>
    <submittedName>
        <fullName evidence="2">Uncharacterized protein</fullName>
    </submittedName>
</protein>
<feature type="region of interest" description="Disordered" evidence="1">
    <location>
        <begin position="196"/>
        <end position="223"/>
    </location>
</feature>
<sequence length="223" mass="25033">RKLEMPVRVLLEVINQASNLPSNQVVILWRTLTVMSPQTERVFNEAATACARLHYFEENHVFQGLLEVDESIHEAMSSTPPADWNVEEPSLWAWAWNHIAFGVQHEMDLAEKSLFLEKAKASKGDGKGVSLGKSKRHYSAPLIYSSDMDPFPVPLTIRKVSSIAFVWDEYCDKMKEGDWKCGDYKMATYIGRPGASPVTAAQQREATSQTPAVFAKSPPPRHS</sequence>
<dbReference type="OrthoDB" id="10469363at2759"/>
<reference evidence="2" key="1">
    <citation type="submission" date="2021-02" db="EMBL/GenBank/DDBJ databases">
        <authorList>
            <person name="Dougan E. K."/>
            <person name="Rhodes N."/>
            <person name="Thang M."/>
            <person name="Chan C."/>
        </authorList>
    </citation>
    <scope>NUCLEOTIDE SEQUENCE</scope>
</reference>
<proteinExistence type="predicted"/>
<organism evidence="2 3">
    <name type="scientific">Symbiodinium necroappetens</name>
    <dbReference type="NCBI Taxonomy" id="1628268"/>
    <lineage>
        <taxon>Eukaryota</taxon>
        <taxon>Sar</taxon>
        <taxon>Alveolata</taxon>
        <taxon>Dinophyceae</taxon>
        <taxon>Suessiales</taxon>
        <taxon>Symbiodiniaceae</taxon>
        <taxon>Symbiodinium</taxon>
    </lineage>
</organism>
<dbReference type="Proteomes" id="UP000601435">
    <property type="component" value="Unassembled WGS sequence"/>
</dbReference>
<dbReference type="AlphaFoldDB" id="A0A812Y9L1"/>
<evidence type="ECO:0000256" key="1">
    <source>
        <dbReference type="SAM" id="MobiDB-lite"/>
    </source>
</evidence>
<comment type="caution">
    <text evidence="2">The sequence shown here is derived from an EMBL/GenBank/DDBJ whole genome shotgun (WGS) entry which is preliminary data.</text>
</comment>
<feature type="compositionally biased region" description="Polar residues" evidence="1">
    <location>
        <begin position="199"/>
        <end position="211"/>
    </location>
</feature>
<feature type="non-terminal residue" evidence="2">
    <location>
        <position position="1"/>
    </location>
</feature>
<evidence type="ECO:0000313" key="2">
    <source>
        <dbReference type="EMBL" id="CAE7773087.1"/>
    </source>
</evidence>
<dbReference type="EMBL" id="CAJNJA010041240">
    <property type="protein sequence ID" value="CAE7773087.1"/>
    <property type="molecule type" value="Genomic_DNA"/>
</dbReference>
<accession>A0A812Y9L1</accession>
<name>A0A812Y9L1_9DINO</name>
<gene>
    <name evidence="2" type="ORF">SNEC2469_LOCUS22594</name>
</gene>
<evidence type="ECO:0000313" key="3">
    <source>
        <dbReference type="Proteomes" id="UP000601435"/>
    </source>
</evidence>